<comment type="caution">
    <text evidence="1">The sequence shown here is derived from an EMBL/GenBank/DDBJ whole genome shotgun (WGS) entry which is preliminary data.</text>
</comment>
<evidence type="ECO:0000313" key="2">
    <source>
        <dbReference type="Proteomes" id="UP000265520"/>
    </source>
</evidence>
<sequence length="66" mass="7473">NDGFPANLNEGEISCRCEPGEDTITELSLTREKYLKGDIESSNPYFNLVFEILPWHIVNVLAAEFL</sequence>
<dbReference type="EMBL" id="LXQA010575676">
    <property type="protein sequence ID" value="MCI60121.1"/>
    <property type="molecule type" value="Genomic_DNA"/>
</dbReference>
<protein>
    <submittedName>
        <fullName evidence="1">Uncharacterized protein</fullName>
    </submittedName>
</protein>
<feature type="non-terminal residue" evidence="1">
    <location>
        <position position="1"/>
    </location>
</feature>
<organism evidence="1 2">
    <name type="scientific">Trifolium medium</name>
    <dbReference type="NCBI Taxonomy" id="97028"/>
    <lineage>
        <taxon>Eukaryota</taxon>
        <taxon>Viridiplantae</taxon>
        <taxon>Streptophyta</taxon>
        <taxon>Embryophyta</taxon>
        <taxon>Tracheophyta</taxon>
        <taxon>Spermatophyta</taxon>
        <taxon>Magnoliopsida</taxon>
        <taxon>eudicotyledons</taxon>
        <taxon>Gunneridae</taxon>
        <taxon>Pentapetalae</taxon>
        <taxon>rosids</taxon>
        <taxon>fabids</taxon>
        <taxon>Fabales</taxon>
        <taxon>Fabaceae</taxon>
        <taxon>Papilionoideae</taxon>
        <taxon>50 kb inversion clade</taxon>
        <taxon>NPAAA clade</taxon>
        <taxon>Hologalegina</taxon>
        <taxon>IRL clade</taxon>
        <taxon>Trifolieae</taxon>
        <taxon>Trifolium</taxon>
    </lineage>
</organism>
<keyword evidence="2" id="KW-1185">Reference proteome</keyword>
<evidence type="ECO:0000313" key="1">
    <source>
        <dbReference type="EMBL" id="MCI60121.1"/>
    </source>
</evidence>
<reference evidence="1 2" key="1">
    <citation type="journal article" date="2018" name="Front. Plant Sci.">
        <title>Red Clover (Trifolium pratense) and Zigzag Clover (T. medium) - A Picture of Genomic Similarities and Differences.</title>
        <authorList>
            <person name="Dluhosova J."/>
            <person name="Istvanek J."/>
            <person name="Nedelnik J."/>
            <person name="Repkova J."/>
        </authorList>
    </citation>
    <scope>NUCLEOTIDE SEQUENCE [LARGE SCALE GENOMIC DNA]</scope>
    <source>
        <strain evidence="2">cv. 10/8</strain>
        <tissue evidence="1">Leaf</tissue>
    </source>
</reference>
<accession>A0A392TG76</accession>
<dbReference type="Proteomes" id="UP000265520">
    <property type="component" value="Unassembled WGS sequence"/>
</dbReference>
<proteinExistence type="predicted"/>
<dbReference type="AlphaFoldDB" id="A0A392TG76"/>
<name>A0A392TG76_9FABA</name>